<evidence type="ECO:0000256" key="2">
    <source>
        <dbReference type="ARBA" id="ARBA00006656"/>
    </source>
</evidence>
<comment type="similarity">
    <text evidence="2 6">Belongs to the TGF-beta family.</text>
</comment>
<evidence type="ECO:0000256" key="5">
    <source>
        <dbReference type="ARBA" id="ARBA00023157"/>
    </source>
</evidence>
<dbReference type="InterPro" id="IPR029034">
    <property type="entry name" value="Cystine-knot_cytokine"/>
</dbReference>
<dbReference type="InterPro" id="IPR017948">
    <property type="entry name" value="TGFb_CS"/>
</dbReference>
<dbReference type="SUPFAM" id="SSF57501">
    <property type="entry name" value="Cystine-knot cytokines"/>
    <property type="match status" value="1"/>
</dbReference>
<evidence type="ECO:0000256" key="7">
    <source>
        <dbReference type="SAM" id="MobiDB-lite"/>
    </source>
</evidence>
<dbReference type="Gene3D" id="2.10.90.10">
    <property type="entry name" value="Cystine-knot cytokines"/>
    <property type="match status" value="1"/>
</dbReference>
<keyword evidence="5" id="KW-1015">Disulfide bond</keyword>
<reference evidence="10" key="1">
    <citation type="journal article" date="2008" name="Comp. Biochem. Physiol., Part A Mol. Integr. Physiol.">
        <title>Expression of alternatively spliced transcripts for a myostatin-like protein in the blackback land crab, Gecarcinus lateralis.</title>
        <authorList>
            <person name="Covi J.A."/>
            <person name="Kim H.W."/>
            <person name="Mykles D.L."/>
        </authorList>
    </citation>
    <scope>NUCLEOTIDE SEQUENCE</scope>
    <source>
        <tissue evidence="10">Skeletal muscle</tissue>
    </source>
</reference>
<protein>
    <submittedName>
        <fullName evidence="10">Myostatin</fullName>
    </submittedName>
</protein>
<accession>B4YB43</accession>
<feature type="region of interest" description="Disordered" evidence="7">
    <location>
        <begin position="68"/>
        <end position="139"/>
    </location>
</feature>
<dbReference type="Gene3D" id="2.60.120.970">
    <property type="match status" value="1"/>
</dbReference>
<keyword evidence="8" id="KW-0732">Signal</keyword>
<feature type="signal peptide" evidence="8">
    <location>
        <begin position="1"/>
        <end position="22"/>
    </location>
</feature>
<keyword evidence="3" id="KW-0964">Secreted</keyword>
<dbReference type="SMART" id="SM00204">
    <property type="entry name" value="TGFB"/>
    <property type="match status" value="1"/>
</dbReference>
<comment type="subcellular location">
    <subcellularLocation>
        <location evidence="1">Secreted</location>
    </subcellularLocation>
</comment>
<feature type="chain" id="PRO_5002828680" evidence="8">
    <location>
        <begin position="23"/>
        <end position="497"/>
    </location>
</feature>
<dbReference type="AlphaFoldDB" id="B4YB43"/>
<dbReference type="PROSITE" id="PS00250">
    <property type="entry name" value="TGF_BETA_1"/>
    <property type="match status" value="1"/>
</dbReference>
<dbReference type="InterPro" id="IPR001839">
    <property type="entry name" value="TGF-b_C"/>
</dbReference>
<sequence length="497" mass="56533">MPWKRLALVLLLMLLQAAATEARARRNNSHSRTRGNRRTQQQQHERLRTAESEFSELLLPLAGDTAHTANTAVDGQPPPPPPPAPPQHSRRPQHHASTATHRTQHHNRRRHHQGEGRHHRPHQHHHHQPQQQQQQAAEQECPSCYQLEMRKNLRLAQIKDRVLTATGLINPPNMTGVVISSNPDVQGIIEDMQSAVPMPSNEPIYNQDEPDVKTEMLFFPVEPGNRYKPHPAPPSLRIPEGTDVLYFKLNHTVLGNRARRAILHVWLKPINSRTPEMERQVPASLLKASVSVFKVARPKHPGGLIERKAVTTVMESFNPHKGNWVKIEVYQLLQEWLTRPDDNLGLVVEATDSQGHQVAVTDPQEKPSNAPLLEIHTEDANRSRSRRNSGNFMCTNKNESRCCRYHLTVDFVELGWDFIVAPKVYEANFCNGECPFLYAHKYAHTALIQKLNSSSAQHGPCCGARKLSPMKMLYYDHDHKIKFDIIQDMVVDRCGCS</sequence>
<evidence type="ECO:0000256" key="3">
    <source>
        <dbReference type="ARBA" id="ARBA00022525"/>
    </source>
</evidence>
<dbReference type="GO" id="GO:0008083">
    <property type="term" value="F:growth factor activity"/>
    <property type="evidence" value="ECO:0007669"/>
    <property type="project" value="UniProtKB-KW"/>
</dbReference>
<dbReference type="PANTHER" id="PTHR11848">
    <property type="entry name" value="TGF-BETA FAMILY"/>
    <property type="match status" value="1"/>
</dbReference>
<feature type="region of interest" description="Disordered" evidence="7">
    <location>
        <begin position="23"/>
        <end position="50"/>
    </location>
</feature>
<evidence type="ECO:0000313" key="10">
    <source>
        <dbReference type="EMBL" id="ACB98643.1"/>
    </source>
</evidence>
<feature type="compositionally biased region" description="Basic residues" evidence="7">
    <location>
        <begin position="25"/>
        <end position="37"/>
    </location>
</feature>
<dbReference type="InterPro" id="IPR015615">
    <property type="entry name" value="TGF-beta-rel"/>
</dbReference>
<keyword evidence="4 6" id="KW-0339">Growth factor</keyword>
<dbReference type="PROSITE" id="PS51362">
    <property type="entry name" value="TGF_BETA_2"/>
    <property type="match status" value="1"/>
</dbReference>
<evidence type="ECO:0000256" key="1">
    <source>
        <dbReference type="ARBA" id="ARBA00004613"/>
    </source>
</evidence>
<evidence type="ECO:0000259" key="9">
    <source>
        <dbReference type="PROSITE" id="PS51362"/>
    </source>
</evidence>
<dbReference type="CDD" id="cd13751">
    <property type="entry name" value="TGF_beta_GDF8_like"/>
    <property type="match status" value="1"/>
</dbReference>
<organism evidence="10">
    <name type="scientific">Gecarcinus lateralis</name>
    <name type="common">Blackback land crab</name>
    <dbReference type="NCBI Taxonomy" id="6769"/>
    <lineage>
        <taxon>Eukaryota</taxon>
        <taxon>Metazoa</taxon>
        <taxon>Ecdysozoa</taxon>
        <taxon>Arthropoda</taxon>
        <taxon>Crustacea</taxon>
        <taxon>Multicrustacea</taxon>
        <taxon>Malacostraca</taxon>
        <taxon>Eumalacostraca</taxon>
        <taxon>Eucarida</taxon>
        <taxon>Decapoda</taxon>
        <taxon>Pleocyemata</taxon>
        <taxon>Brachyura</taxon>
        <taxon>Eubrachyura</taxon>
        <taxon>Grapsoidea</taxon>
        <taxon>Gecarcinidae</taxon>
        <taxon>Gecarcinus</taxon>
    </lineage>
</organism>
<proteinExistence type="evidence at transcript level"/>
<dbReference type="GO" id="GO:0005615">
    <property type="term" value="C:extracellular space"/>
    <property type="evidence" value="ECO:0007669"/>
    <property type="project" value="TreeGrafter"/>
</dbReference>
<evidence type="ECO:0000256" key="4">
    <source>
        <dbReference type="ARBA" id="ARBA00023030"/>
    </source>
</evidence>
<name>B4YB43_GECLA</name>
<feature type="compositionally biased region" description="Basic residues" evidence="7">
    <location>
        <begin position="102"/>
        <end position="128"/>
    </location>
</feature>
<feature type="compositionally biased region" description="Low complexity" evidence="7">
    <location>
        <begin position="129"/>
        <end position="139"/>
    </location>
</feature>
<dbReference type="PANTHER" id="PTHR11848:SF262">
    <property type="entry name" value="LD29161P"/>
    <property type="match status" value="1"/>
</dbReference>
<evidence type="ECO:0000256" key="6">
    <source>
        <dbReference type="RuleBase" id="RU000354"/>
    </source>
</evidence>
<evidence type="ECO:0000256" key="8">
    <source>
        <dbReference type="SAM" id="SignalP"/>
    </source>
</evidence>
<dbReference type="GO" id="GO:0005125">
    <property type="term" value="F:cytokine activity"/>
    <property type="evidence" value="ECO:0007669"/>
    <property type="project" value="TreeGrafter"/>
</dbReference>
<feature type="compositionally biased region" description="Pro residues" evidence="7">
    <location>
        <begin position="76"/>
        <end position="86"/>
    </location>
</feature>
<dbReference type="Pfam" id="PF00019">
    <property type="entry name" value="TGF_beta"/>
    <property type="match status" value="1"/>
</dbReference>
<dbReference type="EMBL" id="EU432218">
    <property type="protein sequence ID" value="ACB98643.1"/>
    <property type="molecule type" value="mRNA"/>
</dbReference>
<feature type="domain" description="TGF-beta family profile" evidence="9">
    <location>
        <begin position="384"/>
        <end position="497"/>
    </location>
</feature>